<dbReference type="KEGG" id="coc:Coch_0870"/>
<keyword evidence="2" id="KW-1185">Reference proteome</keyword>
<proteinExistence type="predicted"/>
<evidence type="ECO:0000313" key="2">
    <source>
        <dbReference type="Proteomes" id="UP000006650"/>
    </source>
</evidence>
<name>C7M979_CAPOD</name>
<reference evidence="1 2" key="1">
    <citation type="journal article" date="2009" name="Stand. Genomic Sci.">
        <title>Complete genome sequence of Capnocytophaga ochracea type strain (VPI 2845).</title>
        <authorList>
            <person name="Mavrommatis K."/>
            <person name="Gronow S."/>
            <person name="Saunders E."/>
            <person name="Land M."/>
            <person name="Lapidus A."/>
            <person name="Copeland A."/>
            <person name="Glavina Del Rio T."/>
            <person name="Nolan M."/>
            <person name="Lucas S."/>
            <person name="Chen F."/>
            <person name="Tice H."/>
            <person name="Cheng J.F."/>
            <person name="Bruce D."/>
            <person name="Goodwin L."/>
            <person name="Pitluck S."/>
            <person name="Pati A."/>
            <person name="Ivanova N."/>
            <person name="Chen A."/>
            <person name="Palaniappan K."/>
            <person name="Chain P."/>
            <person name="Hauser L."/>
            <person name="Chang Y.J."/>
            <person name="Jeffries C.D."/>
            <person name="Brettin T."/>
            <person name="Detter J.C."/>
            <person name="Han C."/>
            <person name="Bristow J."/>
            <person name="Goker M."/>
            <person name="Rohde M."/>
            <person name="Eisen J.A."/>
            <person name="Markowitz V."/>
            <person name="Kyrpides N.C."/>
            <person name="Klenk H.P."/>
            <person name="Hugenholtz P."/>
        </authorList>
    </citation>
    <scope>NUCLEOTIDE SEQUENCE [LARGE SCALE GENOMIC DNA]</scope>
    <source>
        <strain evidence="2">ATCC 27872 / DSM 7271 / JCM 12966 / VPI 2845</strain>
    </source>
</reference>
<dbReference type="Proteomes" id="UP000006650">
    <property type="component" value="Chromosome"/>
</dbReference>
<dbReference type="GeneID" id="29674737"/>
<dbReference type="STRING" id="521097.Coch_0870"/>
<dbReference type="AlphaFoldDB" id="C7M979"/>
<organism evidence="1 2">
    <name type="scientific">Capnocytophaga ochracea (strain ATCC 27872 / DSM 7271 / CCUG 9716 / JCM 12966 / NCTC 12371 / SS31 / VPI 2845)</name>
    <name type="common">Bacteroides ochraceus</name>
    <dbReference type="NCBI Taxonomy" id="521097"/>
    <lineage>
        <taxon>Bacteria</taxon>
        <taxon>Pseudomonadati</taxon>
        <taxon>Bacteroidota</taxon>
        <taxon>Flavobacteriia</taxon>
        <taxon>Flavobacteriales</taxon>
        <taxon>Flavobacteriaceae</taxon>
        <taxon>Capnocytophaga</taxon>
    </lineage>
</organism>
<evidence type="ECO:0000313" key="1">
    <source>
        <dbReference type="EMBL" id="ACU92425.1"/>
    </source>
</evidence>
<dbReference type="EMBL" id="CP001632">
    <property type="protein sequence ID" value="ACU92425.1"/>
    <property type="molecule type" value="Genomic_DNA"/>
</dbReference>
<dbReference type="RefSeq" id="WP_015782102.1">
    <property type="nucleotide sequence ID" value="NC_013162.1"/>
</dbReference>
<protein>
    <submittedName>
        <fullName evidence="1">Uncharacterized protein</fullName>
    </submittedName>
</protein>
<accession>C7M979</accession>
<dbReference type="HOGENOM" id="CLU_1934235_0_0_10"/>
<sequence length="130" mass="15401">MTTELNIFKGKDIDEVLKALKKADEEIFASDLQEKYLPNWQRLKVEAIFEYLCTNKRYNYRFEVAKYSVDYGYCLQYNSDEWDDDLNKGGFEAFWQERETVLQKIKGTLSDYNLPVDTTIKIFSTISSLF</sequence>
<gene>
    <name evidence="1" type="ordered locus">Coch_0870</name>
</gene>